<dbReference type="PANTHER" id="PTHR48249:SF3">
    <property type="entry name" value="MEDIATOR OF RNA POLYMERASE II TRANSCRIPTION SUBUNIT 13"/>
    <property type="match status" value="1"/>
</dbReference>
<dbReference type="InterPro" id="IPR051139">
    <property type="entry name" value="Mediator_complx_sub13"/>
</dbReference>
<comment type="subcellular location">
    <subcellularLocation>
        <location evidence="1">Nucleus</location>
    </subcellularLocation>
</comment>
<evidence type="ECO:0000256" key="4">
    <source>
        <dbReference type="ARBA" id="ARBA00022491"/>
    </source>
</evidence>
<keyword evidence="7" id="KW-0539">Nucleus</keyword>
<evidence type="ECO:0000256" key="3">
    <source>
        <dbReference type="ARBA" id="ARBA00019618"/>
    </source>
</evidence>
<accession>A0ABR1B8S1</accession>
<comment type="similarity">
    <text evidence="2">Belongs to the Mediator complex subunit 13 family.</text>
</comment>
<evidence type="ECO:0000313" key="9">
    <source>
        <dbReference type="Proteomes" id="UP001359485"/>
    </source>
</evidence>
<gene>
    <name evidence="8" type="ORF">RUM44_008604</name>
</gene>
<keyword evidence="4" id="KW-0678">Repressor</keyword>
<evidence type="ECO:0000256" key="7">
    <source>
        <dbReference type="ARBA" id="ARBA00023242"/>
    </source>
</evidence>
<evidence type="ECO:0000256" key="2">
    <source>
        <dbReference type="ARBA" id="ARBA00009354"/>
    </source>
</evidence>
<dbReference type="EMBL" id="JAWJWF010000002">
    <property type="protein sequence ID" value="KAK6638176.1"/>
    <property type="molecule type" value="Genomic_DNA"/>
</dbReference>
<evidence type="ECO:0000256" key="6">
    <source>
        <dbReference type="ARBA" id="ARBA00023163"/>
    </source>
</evidence>
<keyword evidence="9" id="KW-1185">Reference proteome</keyword>
<dbReference type="PANTHER" id="PTHR48249">
    <property type="entry name" value="MEDIATOR OF RNA POLYMERASE II TRANSCRIPTION SUBUNIT 13"/>
    <property type="match status" value="1"/>
</dbReference>
<protein>
    <recommendedName>
        <fullName evidence="3">Mediator of RNA polymerase II transcription subunit 13</fullName>
    </recommendedName>
</protein>
<proteinExistence type="inferred from homology"/>
<evidence type="ECO:0000313" key="8">
    <source>
        <dbReference type="EMBL" id="KAK6638176.1"/>
    </source>
</evidence>
<dbReference type="Proteomes" id="UP001359485">
    <property type="component" value="Unassembled WGS sequence"/>
</dbReference>
<keyword evidence="6" id="KW-0804">Transcription</keyword>
<evidence type="ECO:0000256" key="1">
    <source>
        <dbReference type="ARBA" id="ARBA00004123"/>
    </source>
</evidence>
<comment type="caution">
    <text evidence="8">The sequence shown here is derived from an EMBL/GenBank/DDBJ whole genome shotgun (WGS) entry which is preliminary data.</text>
</comment>
<evidence type="ECO:0000256" key="5">
    <source>
        <dbReference type="ARBA" id="ARBA00023015"/>
    </source>
</evidence>
<keyword evidence="5" id="KW-0805">Transcription regulation</keyword>
<organism evidence="8 9">
    <name type="scientific">Polyplax serrata</name>
    <name type="common">Common mouse louse</name>
    <dbReference type="NCBI Taxonomy" id="468196"/>
    <lineage>
        <taxon>Eukaryota</taxon>
        <taxon>Metazoa</taxon>
        <taxon>Ecdysozoa</taxon>
        <taxon>Arthropoda</taxon>
        <taxon>Hexapoda</taxon>
        <taxon>Insecta</taxon>
        <taxon>Pterygota</taxon>
        <taxon>Neoptera</taxon>
        <taxon>Paraneoptera</taxon>
        <taxon>Psocodea</taxon>
        <taxon>Troctomorpha</taxon>
        <taxon>Phthiraptera</taxon>
        <taxon>Anoplura</taxon>
        <taxon>Polyplacidae</taxon>
        <taxon>Polyplax</taxon>
    </lineage>
</organism>
<name>A0ABR1B8S1_POLSC</name>
<reference evidence="8 9" key="1">
    <citation type="submission" date="2023-09" db="EMBL/GenBank/DDBJ databases">
        <title>Genomes of two closely related lineages of the louse Polyplax serrata with different host specificities.</title>
        <authorList>
            <person name="Martinu J."/>
            <person name="Tarabai H."/>
            <person name="Stefka J."/>
            <person name="Hypsa V."/>
        </authorList>
    </citation>
    <scope>NUCLEOTIDE SEQUENCE [LARGE SCALE GENOMIC DNA]</scope>
    <source>
        <strain evidence="8">98ZLc_SE</strain>
    </source>
</reference>
<sequence>MKYGLNDQFIPDFNIMARERERFREKYVKQQNACLVPVLTETDLCGIKWRKLVHGESGFTPEPSEDPILSSFSRCLAADILCVWRRVATAAPPSADINGGLFDNIALQQTAPVKHPSLSLHAAKELWIFWYGEEPDLSGLVSPELLAGARYADMPIEVRVGRGGISQEWRKRHYKMARKINIEENSEPFRK</sequence>